<dbReference type="HOGENOM" id="CLU_039679_0_0_11"/>
<dbReference type="InterPro" id="IPR002937">
    <property type="entry name" value="Amino_oxidase"/>
</dbReference>
<reference evidence="3" key="2">
    <citation type="submission" date="2023-11" db="EMBL/GenBank/DDBJ databases">
        <title>MicrobeMod: A computational toolkit for identifying prokaryotic methylation and restriction-modification with nanopore sequencing.</title>
        <authorList>
            <person name="Crits-Christoph A."/>
            <person name="Kang S.C."/>
            <person name="Lee H."/>
            <person name="Ostrov N."/>
        </authorList>
    </citation>
    <scope>NUCLEOTIDE SEQUENCE</scope>
    <source>
        <strain evidence="3">ATCC 51242</strain>
    </source>
</reference>
<keyword evidence="3" id="KW-0560">Oxidoreductase</keyword>
<keyword evidence="4" id="KW-1185">Reference proteome</keyword>
<evidence type="ECO:0000313" key="2">
    <source>
        <dbReference type="EMBL" id="AHY47414.1"/>
    </source>
</evidence>
<dbReference type="Pfam" id="PF01593">
    <property type="entry name" value="Amino_oxidase"/>
    <property type="match status" value="1"/>
</dbReference>
<organism evidence="2 4">
    <name type="scientific">Rubrobacter radiotolerans</name>
    <name type="common">Arthrobacter radiotolerans</name>
    <dbReference type="NCBI Taxonomy" id="42256"/>
    <lineage>
        <taxon>Bacteria</taxon>
        <taxon>Bacillati</taxon>
        <taxon>Actinomycetota</taxon>
        <taxon>Rubrobacteria</taxon>
        <taxon>Rubrobacterales</taxon>
        <taxon>Rubrobacteraceae</taxon>
        <taxon>Rubrobacter</taxon>
    </lineage>
</organism>
<dbReference type="Proteomes" id="UP000025229">
    <property type="component" value="Chromosome"/>
</dbReference>
<accession>A0A023X5S4</accession>
<dbReference type="Gene3D" id="3.50.50.60">
    <property type="entry name" value="FAD/NAD(P)-binding domain"/>
    <property type="match status" value="1"/>
</dbReference>
<sequence>MRVITVGAGLAGLTCAKMLAARGHETLVFEASDGVGGRVRTDRHGDGFLLDRGFQVFFTAYPAARRHLDYGKLDLRSFDPGAVIHDCGRREVLSDPLRDPASALPGLLARSASLTDKLNTVRLAVELGAKGARVGSVSEVEIEDTSTREYLYGAGFSRRIIGNFYSPFYGGIFLDRTLSTSARVFQFTFAMLATGKTTVPARGMGEIPAQLASHLREGSLHLNSPVEQLLRDGGRVVGVRAGGEEHEADAVVVATESPEAAKLTGERTPEGAVGEVCVYYELSGEADGRKVGLAPEGEPEPFFNNTAELSAVSDLYAPEGRGLLSAVHVGQLDLSDGEVYRRGVEQLSEWYPDADFRPLAVYRLPYCQFAQPPGVHRRTPANLTGTPGLFLAGEFTEDASINGAMLSGERAAQAVMETRWEAR</sequence>
<evidence type="ECO:0000313" key="3">
    <source>
        <dbReference type="EMBL" id="MDX5894817.1"/>
    </source>
</evidence>
<dbReference type="OrthoDB" id="9767561at2"/>
<gene>
    <name evidence="2" type="ORF">RradSPS_2131</name>
    <name evidence="3" type="ORF">SIL72_12380</name>
</gene>
<dbReference type="RefSeq" id="WP_038682601.1">
    <property type="nucleotide sequence ID" value="NZ_CP007514.1"/>
</dbReference>
<proteinExistence type="predicted"/>
<dbReference type="SUPFAM" id="SSF51905">
    <property type="entry name" value="FAD/NAD(P)-binding domain"/>
    <property type="match status" value="1"/>
</dbReference>
<dbReference type="AlphaFoldDB" id="A0A023X5S4"/>
<name>A0A023X5S4_RUBRA</name>
<evidence type="ECO:0000313" key="4">
    <source>
        <dbReference type="Proteomes" id="UP000025229"/>
    </source>
</evidence>
<dbReference type="GO" id="GO:0016491">
    <property type="term" value="F:oxidoreductase activity"/>
    <property type="evidence" value="ECO:0007669"/>
    <property type="project" value="UniProtKB-KW"/>
</dbReference>
<dbReference type="STRING" id="42256.RradSPS_2131"/>
<dbReference type="EMBL" id="CP007514">
    <property type="protein sequence ID" value="AHY47414.1"/>
    <property type="molecule type" value="Genomic_DNA"/>
</dbReference>
<dbReference type="InterPro" id="IPR036188">
    <property type="entry name" value="FAD/NAD-bd_sf"/>
</dbReference>
<dbReference type="KEGG" id="rrd:RradSPS_2131"/>
<feature type="domain" description="Amine oxidase" evidence="1">
    <location>
        <begin position="10"/>
        <end position="416"/>
    </location>
</feature>
<evidence type="ECO:0000259" key="1">
    <source>
        <dbReference type="Pfam" id="PF01593"/>
    </source>
</evidence>
<dbReference type="EMBL" id="JAWXXX010000001">
    <property type="protein sequence ID" value="MDX5894817.1"/>
    <property type="molecule type" value="Genomic_DNA"/>
</dbReference>
<dbReference type="eggNOG" id="COG1232">
    <property type="taxonomic scope" value="Bacteria"/>
</dbReference>
<dbReference type="EC" id="1.-.-.-" evidence="3"/>
<dbReference type="PANTHER" id="PTHR42841">
    <property type="entry name" value="AMINE OXIDASE"/>
    <property type="match status" value="1"/>
</dbReference>
<protein>
    <submittedName>
        <fullName evidence="2">Flavin containing amine oxidoreductase</fullName>
    </submittedName>
    <submittedName>
        <fullName evidence="3">NAD(P)/FAD-dependent oxidoreductase</fullName>
        <ecNumber evidence="3">1.-.-.-</ecNumber>
    </submittedName>
</protein>
<dbReference type="Proteomes" id="UP001281130">
    <property type="component" value="Unassembled WGS sequence"/>
</dbReference>
<reference evidence="2 4" key="1">
    <citation type="submission" date="2014-03" db="EMBL/GenBank/DDBJ databases">
        <title>Complete genome sequence of the Radio-Resistant Rubrobacter radiotolerans RSPS-4.</title>
        <authorList>
            <person name="Egas C.C."/>
            <person name="Barroso C.C."/>
            <person name="Froufe H.J.C."/>
            <person name="Pacheco J.J."/>
            <person name="Albuquerque L.L."/>
            <person name="da Costa M.M.S."/>
        </authorList>
    </citation>
    <scope>NUCLEOTIDE SEQUENCE [LARGE SCALE GENOMIC DNA]</scope>
    <source>
        <strain evidence="2 4">RSPS-4</strain>
    </source>
</reference>